<reference evidence="2 3" key="1">
    <citation type="journal article" date="2019" name="Nat. Ecol. Evol.">
        <title>Megaphylogeny resolves global patterns of mushroom evolution.</title>
        <authorList>
            <person name="Varga T."/>
            <person name="Krizsan K."/>
            <person name="Foldi C."/>
            <person name="Dima B."/>
            <person name="Sanchez-Garcia M."/>
            <person name="Sanchez-Ramirez S."/>
            <person name="Szollosi G.J."/>
            <person name="Szarkandi J.G."/>
            <person name="Papp V."/>
            <person name="Albert L."/>
            <person name="Andreopoulos W."/>
            <person name="Angelini C."/>
            <person name="Antonin V."/>
            <person name="Barry K.W."/>
            <person name="Bougher N.L."/>
            <person name="Buchanan P."/>
            <person name="Buyck B."/>
            <person name="Bense V."/>
            <person name="Catcheside P."/>
            <person name="Chovatia M."/>
            <person name="Cooper J."/>
            <person name="Damon W."/>
            <person name="Desjardin D."/>
            <person name="Finy P."/>
            <person name="Geml J."/>
            <person name="Haridas S."/>
            <person name="Hughes K."/>
            <person name="Justo A."/>
            <person name="Karasinski D."/>
            <person name="Kautmanova I."/>
            <person name="Kiss B."/>
            <person name="Kocsube S."/>
            <person name="Kotiranta H."/>
            <person name="LaButti K.M."/>
            <person name="Lechner B.E."/>
            <person name="Liimatainen K."/>
            <person name="Lipzen A."/>
            <person name="Lukacs Z."/>
            <person name="Mihaltcheva S."/>
            <person name="Morgado L.N."/>
            <person name="Niskanen T."/>
            <person name="Noordeloos M.E."/>
            <person name="Ohm R.A."/>
            <person name="Ortiz-Santana B."/>
            <person name="Ovrebo C."/>
            <person name="Racz N."/>
            <person name="Riley R."/>
            <person name="Savchenko A."/>
            <person name="Shiryaev A."/>
            <person name="Soop K."/>
            <person name="Spirin V."/>
            <person name="Szebenyi C."/>
            <person name="Tomsovsky M."/>
            <person name="Tulloss R.E."/>
            <person name="Uehling J."/>
            <person name="Grigoriev I.V."/>
            <person name="Vagvolgyi C."/>
            <person name="Papp T."/>
            <person name="Martin F.M."/>
            <person name="Miettinen O."/>
            <person name="Hibbett D.S."/>
            <person name="Nagy L.G."/>
        </authorList>
    </citation>
    <scope>NUCLEOTIDE SEQUENCE [LARGE SCALE GENOMIC DNA]</scope>
    <source>
        <strain evidence="2 3">CBS 309.79</strain>
    </source>
</reference>
<proteinExistence type="inferred from homology"/>
<name>A0A5C3QNA7_9AGAR</name>
<dbReference type="GO" id="GO:0004061">
    <property type="term" value="F:arylformamidase activity"/>
    <property type="evidence" value="ECO:0007669"/>
    <property type="project" value="InterPro"/>
</dbReference>
<dbReference type="OrthoDB" id="7108654at2759"/>
<dbReference type="AlphaFoldDB" id="A0A5C3QNA7"/>
<dbReference type="EMBL" id="ML178821">
    <property type="protein sequence ID" value="TFL02838.1"/>
    <property type="molecule type" value="Genomic_DNA"/>
</dbReference>
<dbReference type="GO" id="GO:0019441">
    <property type="term" value="P:L-tryptophan catabolic process to kynurenine"/>
    <property type="evidence" value="ECO:0007669"/>
    <property type="project" value="InterPro"/>
</dbReference>
<dbReference type="PANTHER" id="PTHR31118:SF12">
    <property type="entry name" value="CYCLASE-LIKE PROTEIN 2"/>
    <property type="match status" value="1"/>
</dbReference>
<organism evidence="2 3">
    <name type="scientific">Pterulicium gracile</name>
    <dbReference type="NCBI Taxonomy" id="1884261"/>
    <lineage>
        <taxon>Eukaryota</taxon>
        <taxon>Fungi</taxon>
        <taxon>Dikarya</taxon>
        <taxon>Basidiomycota</taxon>
        <taxon>Agaricomycotina</taxon>
        <taxon>Agaricomycetes</taxon>
        <taxon>Agaricomycetidae</taxon>
        <taxon>Agaricales</taxon>
        <taxon>Pleurotineae</taxon>
        <taxon>Pterulaceae</taxon>
        <taxon>Pterulicium</taxon>
    </lineage>
</organism>
<dbReference type="STRING" id="1884261.A0A5C3QNA7"/>
<gene>
    <name evidence="2" type="ORF">BDV98DRAFT_405837</name>
</gene>
<dbReference type="Pfam" id="PF04199">
    <property type="entry name" value="Cyclase"/>
    <property type="match status" value="1"/>
</dbReference>
<dbReference type="SUPFAM" id="SSF102198">
    <property type="entry name" value="Putative cyclase"/>
    <property type="match status" value="1"/>
</dbReference>
<dbReference type="Gene3D" id="3.50.30.50">
    <property type="entry name" value="Putative cyclase"/>
    <property type="match status" value="1"/>
</dbReference>
<dbReference type="InterPro" id="IPR007325">
    <property type="entry name" value="KFase/CYL"/>
</dbReference>
<comment type="similarity">
    <text evidence="1">Belongs to the Cyclase 1 superfamily.</text>
</comment>
<sequence>MEPASTVVDLSHAITSNMPVYPGDSPCCLTQESAVEKDGYSVHSISLSSHTGTHIDAPSHFIQDGAPIDRISLSRLRGNCIVVDVTHKTDREKITWEDLAPYVHMMKADTPLLIRTGWSKYWGTDRYHAHPYLTKDAAEGLVSKTDIPLIGVDTFSPDETPFGGVDTEGGFAFHHVFLGAGRPIVENLRSLEDVSTGDEVIIAPLRLEGSDGSPIRAFVFKR</sequence>
<dbReference type="Proteomes" id="UP000305067">
    <property type="component" value="Unassembled WGS sequence"/>
</dbReference>
<evidence type="ECO:0000313" key="3">
    <source>
        <dbReference type="Proteomes" id="UP000305067"/>
    </source>
</evidence>
<dbReference type="PANTHER" id="PTHR31118">
    <property type="entry name" value="CYCLASE-LIKE PROTEIN 2"/>
    <property type="match status" value="1"/>
</dbReference>
<dbReference type="InterPro" id="IPR037175">
    <property type="entry name" value="KFase_sf"/>
</dbReference>
<keyword evidence="3" id="KW-1185">Reference proteome</keyword>
<evidence type="ECO:0000256" key="1">
    <source>
        <dbReference type="ARBA" id="ARBA00007865"/>
    </source>
</evidence>
<protein>
    <submittedName>
        <fullName evidence="2">Putative cyclase</fullName>
    </submittedName>
</protein>
<evidence type="ECO:0000313" key="2">
    <source>
        <dbReference type="EMBL" id="TFL02838.1"/>
    </source>
</evidence>
<accession>A0A5C3QNA7</accession>